<dbReference type="InterPro" id="IPR021741">
    <property type="entry name" value="DUF3311"/>
</dbReference>
<reference evidence="2" key="1">
    <citation type="submission" date="2024-05" db="EMBL/GenBank/DDBJ databases">
        <authorList>
            <person name="Cai S.Y."/>
            <person name="Jin L.M."/>
            <person name="Li H.R."/>
        </authorList>
    </citation>
    <scope>NUCLEOTIDE SEQUENCE</scope>
    <source>
        <strain evidence="2">A5-74</strain>
    </source>
</reference>
<evidence type="ECO:0000313" key="2">
    <source>
        <dbReference type="EMBL" id="XCG65965.1"/>
    </source>
</evidence>
<feature type="transmembrane region" description="Helical" evidence="1">
    <location>
        <begin position="33"/>
        <end position="55"/>
    </location>
</feature>
<dbReference type="EMBL" id="CP159218">
    <property type="protein sequence ID" value="XCG65965.1"/>
    <property type="molecule type" value="Genomic_DNA"/>
</dbReference>
<keyword evidence="1" id="KW-0812">Transmembrane</keyword>
<name>A0AAU8DVA1_9ACTN</name>
<protein>
    <submittedName>
        <fullName evidence="2">DUF3311 domain-containing protein</fullName>
    </submittedName>
</protein>
<dbReference type="AlphaFoldDB" id="A0AAU8DVA1"/>
<evidence type="ECO:0000256" key="1">
    <source>
        <dbReference type="SAM" id="Phobius"/>
    </source>
</evidence>
<sequence length="69" mass="8029">MRASWWNLLLLVPLLMLVTSIYNKRGPELFGLPFFYWFQFVFVFVGVACVAIVYAKTKHISRRTGGTEK</sequence>
<dbReference type="Pfam" id="PF11755">
    <property type="entry name" value="DUF3311"/>
    <property type="match status" value="1"/>
</dbReference>
<gene>
    <name evidence="2" type="ORF">ABLG96_17330</name>
</gene>
<keyword evidence="1" id="KW-0472">Membrane</keyword>
<keyword evidence="1" id="KW-1133">Transmembrane helix</keyword>
<proteinExistence type="predicted"/>
<dbReference type="RefSeq" id="WP_353651569.1">
    <property type="nucleotide sequence ID" value="NZ_CP159218.1"/>
</dbReference>
<accession>A0AAU8DVA1</accession>
<organism evidence="2">
    <name type="scientific">Nakamurella sp. A5-74</name>
    <dbReference type="NCBI Taxonomy" id="3158264"/>
    <lineage>
        <taxon>Bacteria</taxon>
        <taxon>Bacillati</taxon>
        <taxon>Actinomycetota</taxon>
        <taxon>Actinomycetes</taxon>
        <taxon>Nakamurellales</taxon>
        <taxon>Nakamurellaceae</taxon>
        <taxon>Nakamurella</taxon>
    </lineage>
</organism>